<dbReference type="PANTHER" id="PTHR33434:SF3">
    <property type="entry name" value="DEGV DOMAIN-CONTAINING PROTEIN YITS"/>
    <property type="match status" value="1"/>
</dbReference>
<dbReference type="GO" id="GO:0008289">
    <property type="term" value="F:lipid binding"/>
    <property type="evidence" value="ECO:0007669"/>
    <property type="project" value="UniProtKB-KW"/>
</dbReference>
<dbReference type="Gene3D" id="2.20.28.50">
    <property type="entry name" value="degv family protein"/>
    <property type="match status" value="1"/>
</dbReference>
<dbReference type="InterPro" id="IPR003797">
    <property type="entry name" value="DegV"/>
</dbReference>
<keyword evidence="4" id="KW-1185">Reference proteome</keyword>
<gene>
    <name evidence="3" type="ORF">BACCAP_00761</name>
</gene>
<comment type="function">
    <text evidence="1">May bind long-chain fatty acids, such as palmitate, and may play a role in lipid transport or fatty acid metabolism.</text>
</comment>
<dbReference type="eggNOG" id="COG1307">
    <property type="taxonomic scope" value="Bacteria"/>
</dbReference>
<organism evidence="3 4">
    <name type="scientific">Pseudoflavonifractor capillosus ATCC 29799</name>
    <dbReference type="NCBI Taxonomy" id="411467"/>
    <lineage>
        <taxon>Bacteria</taxon>
        <taxon>Bacillati</taxon>
        <taxon>Bacillota</taxon>
        <taxon>Clostridia</taxon>
        <taxon>Eubacteriales</taxon>
        <taxon>Oscillospiraceae</taxon>
        <taxon>Pseudoflavonifractor</taxon>
    </lineage>
</organism>
<dbReference type="Gene3D" id="3.30.1180.10">
    <property type="match status" value="1"/>
</dbReference>
<dbReference type="PROSITE" id="PS51482">
    <property type="entry name" value="DEGV"/>
    <property type="match status" value="1"/>
</dbReference>
<dbReference type="InterPro" id="IPR050270">
    <property type="entry name" value="DegV_domain_contain"/>
</dbReference>
<reference evidence="3 4" key="1">
    <citation type="submission" date="2007-04" db="EMBL/GenBank/DDBJ databases">
        <authorList>
            <person name="Fulton L."/>
            <person name="Clifton S."/>
            <person name="Fulton B."/>
            <person name="Xu J."/>
            <person name="Minx P."/>
            <person name="Pepin K.H."/>
            <person name="Johnson M."/>
            <person name="Thiruvilangam P."/>
            <person name="Bhonagiri V."/>
            <person name="Nash W.E."/>
            <person name="Mardis E.R."/>
            <person name="Wilson R.K."/>
        </authorList>
    </citation>
    <scope>NUCLEOTIDE SEQUENCE [LARGE SCALE GENOMIC DNA]</scope>
    <source>
        <strain evidence="3 4">ATCC 29799</strain>
    </source>
</reference>
<dbReference type="AlphaFoldDB" id="A6NRD3"/>
<dbReference type="Gene3D" id="3.40.50.10440">
    <property type="entry name" value="Dihydroxyacetone kinase, domain 1"/>
    <property type="match status" value="1"/>
</dbReference>
<protein>
    <submittedName>
        <fullName evidence="3">EDD domain protein, DegV family</fullName>
    </submittedName>
</protein>
<name>A6NRD3_9FIRM</name>
<dbReference type="NCBIfam" id="TIGR00762">
    <property type="entry name" value="DegV"/>
    <property type="match status" value="1"/>
</dbReference>
<evidence type="ECO:0000313" key="4">
    <source>
        <dbReference type="Proteomes" id="UP000003639"/>
    </source>
</evidence>
<evidence type="ECO:0000256" key="1">
    <source>
        <dbReference type="ARBA" id="ARBA00003238"/>
    </source>
</evidence>
<dbReference type="SUPFAM" id="SSF82549">
    <property type="entry name" value="DAK1/DegV-like"/>
    <property type="match status" value="1"/>
</dbReference>
<dbReference type="Proteomes" id="UP000003639">
    <property type="component" value="Unassembled WGS sequence"/>
</dbReference>
<evidence type="ECO:0000313" key="3">
    <source>
        <dbReference type="EMBL" id="EDN01629.1"/>
    </source>
</evidence>
<keyword evidence="2" id="KW-0446">Lipid-binding</keyword>
<dbReference type="STRING" id="411467.BACCAP_00761"/>
<dbReference type="PANTHER" id="PTHR33434">
    <property type="entry name" value="DEGV DOMAIN-CONTAINING PROTEIN DR_1986-RELATED"/>
    <property type="match status" value="1"/>
</dbReference>
<accession>A6NRD3</accession>
<comment type="caution">
    <text evidence="3">The sequence shown here is derived from an EMBL/GenBank/DDBJ whole genome shotgun (WGS) entry which is preliminary data.</text>
</comment>
<reference evidence="3 4" key="2">
    <citation type="submission" date="2007-06" db="EMBL/GenBank/DDBJ databases">
        <title>Draft genome sequence of Pseudoflavonifractor capillosus ATCC 29799.</title>
        <authorList>
            <person name="Sudarsanam P."/>
            <person name="Ley R."/>
            <person name="Guruge J."/>
            <person name="Turnbaugh P.J."/>
            <person name="Mahowald M."/>
            <person name="Liep D."/>
            <person name="Gordon J."/>
        </authorList>
    </citation>
    <scope>NUCLEOTIDE SEQUENCE [LARGE SCALE GENOMIC DNA]</scope>
    <source>
        <strain evidence="3 4">ATCC 29799</strain>
    </source>
</reference>
<dbReference type="Pfam" id="PF02645">
    <property type="entry name" value="DegV"/>
    <property type="match status" value="1"/>
</dbReference>
<proteinExistence type="predicted"/>
<evidence type="ECO:0000256" key="2">
    <source>
        <dbReference type="ARBA" id="ARBA00023121"/>
    </source>
</evidence>
<dbReference type="InterPro" id="IPR043168">
    <property type="entry name" value="DegV_C"/>
</dbReference>
<dbReference type="EMBL" id="AAXG02000005">
    <property type="protein sequence ID" value="EDN01629.1"/>
    <property type="molecule type" value="Genomic_DNA"/>
</dbReference>
<sequence>MLCIIAGGIQPMSEYVIVTDSSADLTDGMVKELGVEVLPLSFTVKGQTYHNYPDNRDMDPKDFYAMLRSGEMATTAAVNVADYTSALEPLLESGKDVLVLAFSSGLSATYQSSVIAVNELKEKFPERKIFTVDTLCASMGQGLLVYLAAKKKQAGATIEEVRDWTEENKLKLCHWFTVDDLHFLKRGGRISAATAVVGSMLHIKPVLHVDDEGHLINMGKARGRGASLTAVVDHMEETVTDPAEQVVFISHGDCLADAEKVAADVKKRFGVKEVVINYVGPVIGAHSGPGTLALFFLGSKR</sequence>